<proteinExistence type="predicted"/>
<keyword evidence="3" id="KW-1185">Reference proteome</keyword>
<gene>
    <name evidence="2" type="ORF">D8674_030433</name>
</gene>
<reference evidence="2 3" key="1">
    <citation type="submission" date="2019-09" db="EMBL/GenBank/DDBJ databases">
        <authorList>
            <person name="Ou C."/>
        </authorList>
    </citation>
    <scope>NUCLEOTIDE SEQUENCE [LARGE SCALE GENOMIC DNA]</scope>
    <source>
        <strain evidence="2">S2</strain>
        <tissue evidence="2">Leaf</tissue>
    </source>
</reference>
<evidence type="ECO:0000313" key="3">
    <source>
        <dbReference type="Proteomes" id="UP000327157"/>
    </source>
</evidence>
<protein>
    <submittedName>
        <fullName evidence="2">Uncharacterized protein</fullName>
    </submittedName>
</protein>
<accession>A0A5N5EWR9</accession>
<feature type="region of interest" description="Disordered" evidence="1">
    <location>
        <begin position="92"/>
        <end position="125"/>
    </location>
</feature>
<comment type="caution">
    <text evidence="2">The sequence shown here is derived from an EMBL/GenBank/DDBJ whole genome shotgun (WGS) entry which is preliminary data.</text>
</comment>
<sequence>MHAWRRKPVVENKRVAATCSGVVWPWFCRPTSAIEWFKTLVAYGVNVCWIVDENRYYPNGFNNEFLFQEERSALYHGKPQYYYDVPTQTEECEYDGDGDGEQKSNTENSLYEESDHDDDTSDFDTDSYLYDEDNDAMLEDDNFNDNAHAPKSFIGCNKQKKKKKKAQLGNRYTEGHGCRYKEFNVDTDMESPQFDVRMKFPSKKVLM</sequence>
<evidence type="ECO:0000313" key="2">
    <source>
        <dbReference type="EMBL" id="KAB2594983.1"/>
    </source>
</evidence>
<evidence type="ECO:0000256" key="1">
    <source>
        <dbReference type="SAM" id="MobiDB-lite"/>
    </source>
</evidence>
<dbReference type="OrthoDB" id="10494198at2759"/>
<feature type="compositionally biased region" description="Acidic residues" evidence="1">
    <location>
        <begin position="110"/>
        <end position="125"/>
    </location>
</feature>
<name>A0A5N5EWR9_9ROSA</name>
<organism evidence="2 3">
    <name type="scientific">Pyrus ussuriensis x Pyrus communis</name>
    <dbReference type="NCBI Taxonomy" id="2448454"/>
    <lineage>
        <taxon>Eukaryota</taxon>
        <taxon>Viridiplantae</taxon>
        <taxon>Streptophyta</taxon>
        <taxon>Embryophyta</taxon>
        <taxon>Tracheophyta</taxon>
        <taxon>Spermatophyta</taxon>
        <taxon>Magnoliopsida</taxon>
        <taxon>eudicotyledons</taxon>
        <taxon>Gunneridae</taxon>
        <taxon>Pentapetalae</taxon>
        <taxon>rosids</taxon>
        <taxon>fabids</taxon>
        <taxon>Rosales</taxon>
        <taxon>Rosaceae</taxon>
        <taxon>Amygdaloideae</taxon>
        <taxon>Maleae</taxon>
        <taxon>Pyrus</taxon>
    </lineage>
</organism>
<reference evidence="2 3" key="3">
    <citation type="submission" date="2019-11" db="EMBL/GenBank/DDBJ databases">
        <title>A de novo genome assembly of a pear dwarfing rootstock.</title>
        <authorList>
            <person name="Wang F."/>
            <person name="Wang J."/>
            <person name="Li S."/>
            <person name="Zhang Y."/>
            <person name="Fang M."/>
            <person name="Ma L."/>
            <person name="Zhao Y."/>
            <person name="Jiang S."/>
        </authorList>
    </citation>
    <scope>NUCLEOTIDE SEQUENCE [LARGE SCALE GENOMIC DNA]</scope>
    <source>
        <strain evidence="2">S2</strain>
        <tissue evidence="2">Leaf</tissue>
    </source>
</reference>
<dbReference type="Proteomes" id="UP000327157">
    <property type="component" value="Chromosome 7"/>
</dbReference>
<dbReference type="EMBL" id="SMOL01000781">
    <property type="protein sequence ID" value="KAB2594983.1"/>
    <property type="molecule type" value="Genomic_DNA"/>
</dbReference>
<reference evidence="3" key="2">
    <citation type="submission" date="2019-10" db="EMBL/GenBank/DDBJ databases">
        <title>A de novo genome assembly of a pear dwarfing rootstock.</title>
        <authorList>
            <person name="Wang F."/>
            <person name="Wang J."/>
            <person name="Li S."/>
            <person name="Zhang Y."/>
            <person name="Fang M."/>
            <person name="Ma L."/>
            <person name="Zhao Y."/>
            <person name="Jiang S."/>
        </authorList>
    </citation>
    <scope>NUCLEOTIDE SEQUENCE [LARGE SCALE GENOMIC DNA]</scope>
</reference>
<dbReference type="AlphaFoldDB" id="A0A5N5EWR9"/>